<comment type="caution">
    <text evidence="1">The sequence shown here is derived from an EMBL/GenBank/DDBJ whole genome shotgun (WGS) entry which is preliminary data.</text>
</comment>
<evidence type="ECO:0000313" key="2">
    <source>
        <dbReference type="Proteomes" id="UP000053958"/>
    </source>
</evidence>
<evidence type="ECO:0000313" key="1">
    <source>
        <dbReference type="EMBL" id="KKA18621.1"/>
    </source>
</evidence>
<gene>
    <name evidence="1" type="ORF">T310_7422</name>
</gene>
<accession>A0A0F4YLA1</accession>
<proteinExistence type="predicted"/>
<dbReference type="AlphaFoldDB" id="A0A0F4YLA1"/>
<name>A0A0F4YLA1_RASE3</name>
<sequence>MEYGVGILASIRVCPYCILYSSIGCLLTSGDISCFCLLPSVFDSRRFLDVCTYKDYVLPADAMAVIITAGMSESGVLDFAATATITPSFISEYRVDNAMWVPAYLHSQPPE</sequence>
<protein>
    <submittedName>
        <fullName evidence="1">Uncharacterized protein</fullName>
    </submittedName>
</protein>
<dbReference type="RefSeq" id="XP_013325233.1">
    <property type="nucleotide sequence ID" value="XM_013469779.1"/>
</dbReference>
<reference evidence="1 2" key="1">
    <citation type="submission" date="2015-04" db="EMBL/GenBank/DDBJ databases">
        <authorList>
            <person name="Heijne W.H."/>
            <person name="Fedorova N.D."/>
            <person name="Nierman W.C."/>
            <person name="Vollebregt A.W."/>
            <person name="Zhao Z."/>
            <person name="Wu L."/>
            <person name="Kumar M."/>
            <person name="Stam H."/>
            <person name="van den Berg M.A."/>
            <person name="Pel H.J."/>
        </authorList>
    </citation>
    <scope>NUCLEOTIDE SEQUENCE [LARGE SCALE GENOMIC DNA]</scope>
    <source>
        <strain evidence="1 2">CBS 393.64</strain>
    </source>
</reference>
<dbReference type="Proteomes" id="UP000053958">
    <property type="component" value="Unassembled WGS sequence"/>
</dbReference>
<organism evidence="1 2">
    <name type="scientific">Rasamsonia emersonii (strain ATCC 16479 / CBS 393.64 / IMI 116815)</name>
    <dbReference type="NCBI Taxonomy" id="1408163"/>
    <lineage>
        <taxon>Eukaryota</taxon>
        <taxon>Fungi</taxon>
        <taxon>Dikarya</taxon>
        <taxon>Ascomycota</taxon>
        <taxon>Pezizomycotina</taxon>
        <taxon>Eurotiomycetes</taxon>
        <taxon>Eurotiomycetidae</taxon>
        <taxon>Eurotiales</taxon>
        <taxon>Trichocomaceae</taxon>
        <taxon>Rasamsonia</taxon>
    </lineage>
</organism>
<dbReference type="GeneID" id="25319695"/>
<dbReference type="EMBL" id="LASV01000435">
    <property type="protein sequence ID" value="KKA18621.1"/>
    <property type="molecule type" value="Genomic_DNA"/>
</dbReference>
<keyword evidence="2" id="KW-1185">Reference proteome</keyword>